<proteinExistence type="predicted"/>
<dbReference type="Proteomes" id="UP001596435">
    <property type="component" value="Unassembled WGS sequence"/>
</dbReference>
<dbReference type="EMBL" id="JBHTAJ010000015">
    <property type="protein sequence ID" value="MFC7180003.1"/>
    <property type="molecule type" value="Genomic_DNA"/>
</dbReference>
<evidence type="ECO:0000313" key="2">
    <source>
        <dbReference type="Proteomes" id="UP001596435"/>
    </source>
</evidence>
<protein>
    <submittedName>
        <fullName evidence="1">Uncharacterized protein</fullName>
    </submittedName>
</protein>
<sequence length="66" mass="6909">MNFARYGEPDSPGAPGWRRYAGTGSALLDLASTPSTVADPDAARFAFLASFRADGRFPDAWASVAG</sequence>
<comment type="caution">
    <text evidence="1">The sequence shown here is derived from an EMBL/GenBank/DDBJ whole genome shotgun (WGS) entry which is preliminary data.</text>
</comment>
<evidence type="ECO:0000313" key="1">
    <source>
        <dbReference type="EMBL" id="MFC7180003.1"/>
    </source>
</evidence>
<dbReference type="RefSeq" id="WP_345709997.1">
    <property type="nucleotide sequence ID" value="NZ_BAABKV010000001.1"/>
</dbReference>
<accession>A0ABW2FS33</accession>
<gene>
    <name evidence="1" type="ORF">ACFQMG_10580</name>
</gene>
<organism evidence="1 2">
    <name type="scientific">Kitasatospora paranensis</name>
    <dbReference type="NCBI Taxonomy" id="258053"/>
    <lineage>
        <taxon>Bacteria</taxon>
        <taxon>Bacillati</taxon>
        <taxon>Actinomycetota</taxon>
        <taxon>Actinomycetes</taxon>
        <taxon>Kitasatosporales</taxon>
        <taxon>Streptomycetaceae</taxon>
        <taxon>Kitasatospora</taxon>
    </lineage>
</organism>
<keyword evidence="2" id="KW-1185">Reference proteome</keyword>
<reference evidence="2" key="1">
    <citation type="journal article" date="2019" name="Int. J. Syst. Evol. Microbiol.">
        <title>The Global Catalogue of Microorganisms (GCM) 10K type strain sequencing project: providing services to taxonomists for standard genome sequencing and annotation.</title>
        <authorList>
            <consortium name="The Broad Institute Genomics Platform"/>
            <consortium name="The Broad Institute Genome Sequencing Center for Infectious Disease"/>
            <person name="Wu L."/>
            <person name="Ma J."/>
        </authorList>
    </citation>
    <scope>NUCLEOTIDE SEQUENCE [LARGE SCALE GENOMIC DNA]</scope>
    <source>
        <strain evidence="2">CGMCC 1.12859</strain>
    </source>
</reference>
<name>A0ABW2FS33_9ACTN</name>